<dbReference type="AlphaFoldDB" id="A0A6A5WQF0"/>
<accession>A0A6A5WQF0</accession>
<proteinExistence type="predicted"/>
<reference evidence="2" key="1">
    <citation type="journal article" date="2020" name="Stud. Mycol.">
        <title>101 Dothideomycetes genomes: a test case for predicting lifestyles and emergence of pathogens.</title>
        <authorList>
            <person name="Haridas S."/>
            <person name="Albert R."/>
            <person name="Binder M."/>
            <person name="Bloem J."/>
            <person name="Labutti K."/>
            <person name="Salamov A."/>
            <person name="Andreopoulos B."/>
            <person name="Baker S."/>
            <person name="Barry K."/>
            <person name="Bills G."/>
            <person name="Bluhm B."/>
            <person name="Cannon C."/>
            <person name="Castanera R."/>
            <person name="Culley D."/>
            <person name="Daum C."/>
            <person name="Ezra D."/>
            <person name="Gonzalez J."/>
            <person name="Henrissat B."/>
            <person name="Kuo A."/>
            <person name="Liang C."/>
            <person name="Lipzen A."/>
            <person name="Lutzoni F."/>
            <person name="Magnuson J."/>
            <person name="Mondo S."/>
            <person name="Nolan M."/>
            <person name="Ohm R."/>
            <person name="Pangilinan J."/>
            <person name="Park H.-J."/>
            <person name="Ramirez L."/>
            <person name="Alfaro M."/>
            <person name="Sun H."/>
            <person name="Tritt A."/>
            <person name="Yoshinaga Y."/>
            <person name="Zwiers L.-H."/>
            <person name="Turgeon B."/>
            <person name="Goodwin S."/>
            <person name="Spatafora J."/>
            <person name="Crous P."/>
            <person name="Grigoriev I."/>
        </authorList>
    </citation>
    <scope>NUCLEOTIDE SEQUENCE</scope>
    <source>
        <strain evidence="2">CBS 123094</strain>
    </source>
</reference>
<feature type="transmembrane region" description="Helical" evidence="1">
    <location>
        <begin position="12"/>
        <end position="34"/>
    </location>
</feature>
<feature type="transmembrane region" description="Helical" evidence="1">
    <location>
        <begin position="315"/>
        <end position="332"/>
    </location>
</feature>
<keyword evidence="3" id="KW-1185">Reference proteome</keyword>
<gene>
    <name evidence="2" type="ORF">P154DRAFT_620745</name>
</gene>
<keyword evidence="1" id="KW-0472">Membrane</keyword>
<keyword evidence="1" id="KW-0812">Transmembrane</keyword>
<dbReference type="EMBL" id="ML977593">
    <property type="protein sequence ID" value="KAF1999816.1"/>
    <property type="molecule type" value="Genomic_DNA"/>
</dbReference>
<keyword evidence="1" id="KW-1133">Transmembrane helix</keyword>
<feature type="transmembrane region" description="Helical" evidence="1">
    <location>
        <begin position="281"/>
        <end position="303"/>
    </location>
</feature>
<protein>
    <submittedName>
        <fullName evidence="2">Uncharacterized protein</fullName>
    </submittedName>
</protein>
<sequence length="335" mass="37359">MCLLSSREYFSLYLFNASVSAVAPAVGPLQTTLWRQARKTGRNLLLIAVKQSWLNVPEDANWPDLTLIIINVSQQTAAKLNLPEFIRRQLHQDPQLPRTDPTVSAWQVPAHPEIESIHSAKLPTEVDLVVIGSDIAGHGFAKELLTNSATGRNGGRLTRIPPTRHTSIMQEAGAKKFVQLTRQGLEEMRKLIVEQGTNLFEASRLTEVEKLFGYDDHAPWDETVETVELFEKELPEDHGAYQLVSKEECASKYSLKDICGRMRFPTAVCSPYNMVSATPRYVMLCFYVAGIYSGIPLILGWTAEEMASPNQKRSVALAFVSSFGTLAIIWGSRKP</sequence>
<organism evidence="2 3">
    <name type="scientific">Amniculicola lignicola CBS 123094</name>
    <dbReference type="NCBI Taxonomy" id="1392246"/>
    <lineage>
        <taxon>Eukaryota</taxon>
        <taxon>Fungi</taxon>
        <taxon>Dikarya</taxon>
        <taxon>Ascomycota</taxon>
        <taxon>Pezizomycotina</taxon>
        <taxon>Dothideomycetes</taxon>
        <taxon>Pleosporomycetidae</taxon>
        <taxon>Pleosporales</taxon>
        <taxon>Amniculicolaceae</taxon>
        <taxon>Amniculicola</taxon>
    </lineage>
</organism>
<evidence type="ECO:0000313" key="3">
    <source>
        <dbReference type="Proteomes" id="UP000799779"/>
    </source>
</evidence>
<dbReference type="Proteomes" id="UP000799779">
    <property type="component" value="Unassembled WGS sequence"/>
</dbReference>
<dbReference type="OrthoDB" id="2985014at2759"/>
<evidence type="ECO:0000256" key="1">
    <source>
        <dbReference type="SAM" id="Phobius"/>
    </source>
</evidence>
<name>A0A6A5WQF0_9PLEO</name>
<evidence type="ECO:0000313" key="2">
    <source>
        <dbReference type="EMBL" id="KAF1999816.1"/>
    </source>
</evidence>